<sequence length="54" mass="5807">MARVDSTRATVASGPAPAGGPAGRCQELGRLPWFAPLFFRAFFLRAFFAMLTSS</sequence>
<proteinExistence type="predicted"/>
<dbReference type="AlphaFoldDB" id="A0A1C5I5W9"/>
<evidence type="ECO:0000313" key="3">
    <source>
        <dbReference type="Proteomes" id="UP000198215"/>
    </source>
</evidence>
<name>A0A1C5I5W9_9ACTN</name>
<accession>A0A1C5I5W9</accession>
<evidence type="ECO:0000313" key="2">
    <source>
        <dbReference type="EMBL" id="SCG53597.1"/>
    </source>
</evidence>
<gene>
    <name evidence="2" type="ORF">GA0070614_2257</name>
</gene>
<organism evidence="2 3">
    <name type="scientific">Micromonospora coxensis</name>
    <dbReference type="NCBI Taxonomy" id="356852"/>
    <lineage>
        <taxon>Bacteria</taxon>
        <taxon>Bacillati</taxon>
        <taxon>Actinomycetota</taxon>
        <taxon>Actinomycetes</taxon>
        <taxon>Micromonosporales</taxon>
        <taxon>Micromonosporaceae</taxon>
        <taxon>Micromonospora</taxon>
    </lineage>
</organism>
<feature type="region of interest" description="Disordered" evidence="1">
    <location>
        <begin position="1"/>
        <end position="23"/>
    </location>
</feature>
<protein>
    <submittedName>
        <fullName evidence="2">Uncharacterized protein</fullName>
    </submittedName>
</protein>
<keyword evidence="3" id="KW-1185">Reference proteome</keyword>
<dbReference type="EMBL" id="LT607753">
    <property type="protein sequence ID" value="SCG53597.1"/>
    <property type="molecule type" value="Genomic_DNA"/>
</dbReference>
<evidence type="ECO:0000256" key="1">
    <source>
        <dbReference type="SAM" id="MobiDB-lite"/>
    </source>
</evidence>
<reference evidence="3" key="1">
    <citation type="submission" date="2016-06" db="EMBL/GenBank/DDBJ databases">
        <authorList>
            <person name="Varghese N."/>
            <person name="Submissions Spin"/>
        </authorList>
    </citation>
    <scope>NUCLEOTIDE SEQUENCE [LARGE SCALE GENOMIC DNA]</scope>
    <source>
        <strain evidence="3">DSM 45161</strain>
    </source>
</reference>
<dbReference type="Proteomes" id="UP000198215">
    <property type="component" value="Chromosome I"/>
</dbReference>